<dbReference type="PANTHER" id="PTHR33055:SF3">
    <property type="entry name" value="PUTATIVE TRANSPOSASE FOR IS117-RELATED"/>
    <property type="match status" value="1"/>
</dbReference>
<keyword evidence="3" id="KW-1185">Reference proteome</keyword>
<dbReference type="Pfam" id="PF02371">
    <property type="entry name" value="Transposase_20"/>
    <property type="match status" value="1"/>
</dbReference>
<accession>A0ABT8AF75</accession>
<reference evidence="3" key="1">
    <citation type="journal article" date="2019" name="Int. J. Syst. Evol. Microbiol.">
        <title>The Global Catalogue of Microorganisms (GCM) 10K type strain sequencing project: providing services to taxonomists for standard genome sequencing and annotation.</title>
        <authorList>
            <consortium name="The Broad Institute Genomics Platform"/>
            <consortium name="The Broad Institute Genome Sequencing Center for Infectious Disease"/>
            <person name="Wu L."/>
            <person name="Ma J."/>
        </authorList>
    </citation>
    <scope>NUCLEOTIDE SEQUENCE [LARGE SCALE GENOMIC DNA]</scope>
    <source>
        <strain evidence="3">CECT 7131</strain>
    </source>
</reference>
<feature type="domain" description="Transposase IS116/IS110/IS902 C-terminal" evidence="1">
    <location>
        <begin position="244"/>
        <end position="320"/>
    </location>
</feature>
<protein>
    <submittedName>
        <fullName evidence="2">IS110 family transposase</fullName>
    </submittedName>
</protein>
<evidence type="ECO:0000313" key="3">
    <source>
        <dbReference type="Proteomes" id="UP001529369"/>
    </source>
</evidence>
<dbReference type="NCBIfam" id="NF033542">
    <property type="entry name" value="transpos_IS110"/>
    <property type="match status" value="1"/>
</dbReference>
<organism evidence="2 3">
    <name type="scientific">Paeniroseomonas aquatica</name>
    <dbReference type="NCBI Taxonomy" id="373043"/>
    <lineage>
        <taxon>Bacteria</taxon>
        <taxon>Pseudomonadati</taxon>
        <taxon>Pseudomonadota</taxon>
        <taxon>Alphaproteobacteria</taxon>
        <taxon>Acetobacterales</taxon>
        <taxon>Acetobacteraceae</taxon>
        <taxon>Paeniroseomonas</taxon>
    </lineage>
</organism>
<dbReference type="EMBL" id="JAUFPN010000260">
    <property type="protein sequence ID" value="MDN3568472.1"/>
    <property type="molecule type" value="Genomic_DNA"/>
</dbReference>
<comment type="caution">
    <text evidence="2">The sequence shown here is derived from an EMBL/GenBank/DDBJ whole genome shotgun (WGS) entry which is preliminary data.</text>
</comment>
<dbReference type="PANTHER" id="PTHR33055">
    <property type="entry name" value="TRANSPOSASE FOR INSERTION SEQUENCE ELEMENT IS1111A"/>
    <property type="match status" value="1"/>
</dbReference>
<sequence>MPSENTLHIAIELSLSSWLVAARLSGAERPRLHRLEGGNTAALLTLITELRLAAVNRVGGPVGVACCFEAGRDGFWLHRVLTAHDVASYVLEPTSILVNRRARRAKTDRLDAEGMLRVLAAWLGGDRQVCSMVRVPTADEEDAKRPHREREHLVQERLRIENRLEALLFTQGIRGRPSLRSWERDVAELRTGDGRTLPPLLRAELDRLRRRLVLALQLIPEVEAERATALAAATSDTMTRKITALQRIRGIGENFAAVLGREVFYRTFDNRRQLASYVGIAPMPYQSGGMDRDRGISRAGNPRARTTLVQLAWLWLRYQPGSALAGWFRQRVGTLAGRTRRIAIVAMARKLLISLWRFVETGVLPEGVEIRTAALPTA</sequence>
<dbReference type="RefSeq" id="WP_290320582.1">
    <property type="nucleotide sequence ID" value="NZ_JAUFPN010000260.1"/>
</dbReference>
<evidence type="ECO:0000259" key="1">
    <source>
        <dbReference type="Pfam" id="PF02371"/>
    </source>
</evidence>
<evidence type="ECO:0000313" key="2">
    <source>
        <dbReference type="EMBL" id="MDN3568472.1"/>
    </source>
</evidence>
<dbReference type="Proteomes" id="UP001529369">
    <property type="component" value="Unassembled WGS sequence"/>
</dbReference>
<dbReference type="InterPro" id="IPR047650">
    <property type="entry name" value="Transpos_IS110"/>
</dbReference>
<name>A0ABT8AF75_9PROT</name>
<dbReference type="InterPro" id="IPR003346">
    <property type="entry name" value="Transposase_20"/>
</dbReference>
<gene>
    <name evidence="2" type="ORF">QWZ14_29190</name>
</gene>
<proteinExistence type="predicted"/>